<proteinExistence type="predicted"/>
<comment type="caution">
    <text evidence="1">The sequence shown here is derived from an EMBL/GenBank/DDBJ whole genome shotgun (WGS) entry which is preliminary data.</text>
</comment>
<protein>
    <submittedName>
        <fullName evidence="1">Serine/threonine protein phosphatase PrpC</fullName>
    </submittedName>
</protein>
<dbReference type="OrthoDB" id="7944398at2"/>
<sequence>MSEKPRLRTLSWTGVVNPFLDAPSVDSHDGITIGRYGGRRDWQAVKNEDGLLLWTNEEEDWEFAALLDAHATCDSASLIIRTLSAHLEHLTAIIARPIAEAVPRLEEAIMELFASEGFRSACRNLVGETSCLLCLRKANIVWWFSVGDCMLFLGHGELARWGQTMLNQRNFYEWIGRVNTFDRNVPCYSSGRRELRTGRNAILLITDGFLEKEDGLDRLNDLLTGRASARDFLDGLHHAGTKDSTSFIAWSVHNPAEAAYPSD</sequence>
<name>A0A5S5CH22_9BACL</name>
<organism evidence="1 2">
    <name type="scientific">Paenibacillus methanolicus</name>
    <dbReference type="NCBI Taxonomy" id="582686"/>
    <lineage>
        <taxon>Bacteria</taxon>
        <taxon>Bacillati</taxon>
        <taxon>Bacillota</taxon>
        <taxon>Bacilli</taxon>
        <taxon>Bacillales</taxon>
        <taxon>Paenibacillaceae</taxon>
        <taxon>Paenibacillus</taxon>
    </lineage>
</organism>
<dbReference type="InterPro" id="IPR036457">
    <property type="entry name" value="PPM-type-like_dom_sf"/>
</dbReference>
<evidence type="ECO:0000313" key="2">
    <source>
        <dbReference type="Proteomes" id="UP000323257"/>
    </source>
</evidence>
<evidence type="ECO:0000313" key="1">
    <source>
        <dbReference type="EMBL" id="TYP79089.1"/>
    </source>
</evidence>
<dbReference type="Proteomes" id="UP000323257">
    <property type="component" value="Unassembled WGS sequence"/>
</dbReference>
<gene>
    <name evidence="1" type="ORF">BCM02_101205</name>
</gene>
<accession>A0A5S5CH22</accession>
<dbReference type="SUPFAM" id="SSF81606">
    <property type="entry name" value="PP2C-like"/>
    <property type="match status" value="1"/>
</dbReference>
<dbReference type="EMBL" id="VNHS01000001">
    <property type="protein sequence ID" value="TYP79089.1"/>
    <property type="molecule type" value="Genomic_DNA"/>
</dbReference>
<dbReference type="RefSeq" id="WP_148927194.1">
    <property type="nucleotide sequence ID" value="NZ_VNHS01000001.1"/>
</dbReference>
<reference evidence="1 2" key="1">
    <citation type="submission" date="2019-07" db="EMBL/GenBank/DDBJ databases">
        <title>Genomic Encyclopedia of Type Strains, Phase III (KMG-III): the genomes of soil and plant-associated and newly described type strains.</title>
        <authorList>
            <person name="Whitman W."/>
        </authorList>
    </citation>
    <scope>NUCLEOTIDE SEQUENCE [LARGE SCALE GENOMIC DNA]</scope>
    <source>
        <strain evidence="1 2">BL24</strain>
    </source>
</reference>
<dbReference type="AlphaFoldDB" id="A0A5S5CH22"/>
<dbReference type="Gene3D" id="3.60.40.10">
    <property type="entry name" value="PPM-type phosphatase domain"/>
    <property type="match status" value="1"/>
</dbReference>
<keyword evidence="2" id="KW-1185">Reference proteome</keyword>